<dbReference type="GeneID" id="69850359"/>
<dbReference type="PaxDb" id="537011-PREVCOP_05935"/>
<comment type="caution">
    <text evidence="2">The sequence shown here is derived from an EMBL/GenBank/DDBJ whole genome shotgun (WGS) entry which is preliminary data.</text>
</comment>
<proteinExistence type="predicted"/>
<dbReference type="RefSeq" id="WP_006848617.1">
    <property type="nucleotide sequence ID" value="NZ_CP085933.1"/>
</dbReference>
<dbReference type="Proteomes" id="UP000004477">
    <property type="component" value="Unassembled WGS sequence"/>
</dbReference>
<evidence type="ECO:0000313" key="2">
    <source>
        <dbReference type="EMBL" id="EFB34501.1"/>
    </source>
</evidence>
<name>D1PFC8_9BACT</name>
<dbReference type="InterPro" id="IPR051396">
    <property type="entry name" value="Bact_Antivir_Def_Nuclease"/>
</dbReference>
<dbReference type="OrthoDB" id="997844at2"/>
<protein>
    <recommendedName>
        <fullName evidence="1">Endonuclease GajA/Old nuclease/RecF-like AAA domain-containing protein</fullName>
    </recommendedName>
</protein>
<evidence type="ECO:0000313" key="3">
    <source>
        <dbReference type="Proteomes" id="UP000004477"/>
    </source>
</evidence>
<dbReference type="SUPFAM" id="SSF52540">
    <property type="entry name" value="P-loop containing nucleoside triphosphate hydrolases"/>
    <property type="match status" value="1"/>
</dbReference>
<dbReference type="Pfam" id="PF13175">
    <property type="entry name" value="AAA_15"/>
    <property type="match status" value="1"/>
</dbReference>
<dbReference type="AlphaFoldDB" id="D1PFC8"/>
<sequence length="758" mass="89156">MFKLIAIRPLKGCAPHIRKCLKEGVFYYFCDDYRIDESLGVVRRRSQNLKPLADDFFLRKPRVNINAIVGKNGDGKSTLVELMIRMVNNCAITNNLAVGKDSLKWVDDVRGELYYIIDDVLYLLREQSEEEGALVYEISDIKENERHEWPLKAPTKVDVKLDRDSFFFTFVSNYSHYAYNTQDYRKEWKETGNEDTDDEKCWLHYIFHKNDGYVAPITLHPFRFEGNIDVNREADLSKQRLLAMFINADDPDFNPKSLRRVNGKEADILVLRDDVCKLQKKAILDFFIAQRGTDKMGVVFTQVAKADEGLKNNDDREYERLIDTILPYLYEERLDEVLDRGDEFKTFVKNVVAWLKENHKEALPQYSDIERVWDILETLTEMHPATKRNIHLKEIKDRYGDVMGVNSVQLGRLDTIYRIFILTGHNPNLLPRKYSELTKEEKSELYEVYKVWSILSKYPHYKPFIYTDEQKQKIREASPVLEECYRRLNDDKYSHITRKLRQVFYYREEGFENGDLYERLGEFDEELGALKVSLRRLREHYGDKNVALDQLPPAMYEWDLLFKKVGGNEADISLDSFSSGEKQLLNSTSAIIYHLQNLTATAITHYRNVNIILEEIELYYHPDYQRKLIWQLLNQIDRADIPEIDSINILFVTHSPFILSDVPKSQVMFLEDGKLRNTMQENTFGANIHSLLKNGFFLPNLPMGEFAYEKINELFRKLNEGDFGNEYQDLYQQILLVGEPYLRSQLLVMYKEYKGLVD</sequence>
<dbReference type="STRING" id="537011.PREVCOP_05935"/>
<keyword evidence="3" id="KW-1185">Reference proteome</keyword>
<dbReference type="HOGENOM" id="CLU_013849_0_0_10"/>
<reference evidence="2" key="1">
    <citation type="submission" date="2009-11" db="EMBL/GenBank/DDBJ databases">
        <authorList>
            <person name="Weinstock G."/>
            <person name="Sodergren E."/>
            <person name="Clifton S."/>
            <person name="Fulton L."/>
            <person name="Fulton B."/>
            <person name="Courtney L."/>
            <person name="Fronick C."/>
            <person name="Harrison M."/>
            <person name="Strong C."/>
            <person name="Farmer C."/>
            <person name="Delahaunty K."/>
            <person name="Markovic C."/>
            <person name="Hall O."/>
            <person name="Minx P."/>
            <person name="Tomlinson C."/>
            <person name="Mitreva M."/>
            <person name="Nelson J."/>
            <person name="Hou S."/>
            <person name="Wollam A."/>
            <person name="Pepin K.H."/>
            <person name="Johnson M."/>
            <person name="Bhonagiri V."/>
            <person name="Nash W.E."/>
            <person name="Warren W."/>
            <person name="Chinwalla A."/>
            <person name="Mardis E.R."/>
            <person name="Wilson R.K."/>
        </authorList>
    </citation>
    <scope>NUCLEOTIDE SEQUENCE [LARGE SCALE GENOMIC DNA]</scope>
    <source>
        <strain evidence="2">DSM 18205</strain>
    </source>
</reference>
<organism evidence="2 3">
    <name type="scientific">Segatella copri DSM 18205</name>
    <dbReference type="NCBI Taxonomy" id="537011"/>
    <lineage>
        <taxon>Bacteria</taxon>
        <taxon>Pseudomonadati</taxon>
        <taxon>Bacteroidota</taxon>
        <taxon>Bacteroidia</taxon>
        <taxon>Bacteroidales</taxon>
        <taxon>Prevotellaceae</taxon>
        <taxon>Segatella</taxon>
    </lineage>
</organism>
<dbReference type="PANTHER" id="PTHR43581:SF2">
    <property type="entry name" value="EXCINUCLEASE ATPASE SUBUNIT"/>
    <property type="match status" value="1"/>
</dbReference>
<dbReference type="InterPro" id="IPR027417">
    <property type="entry name" value="P-loop_NTPase"/>
</dbReference>
<dbReference type="PANTHER" id="PTHR43581">
    <property type="entry name" value="ATP/GTP PHOSPHATASE"/>
    <property type="match status" value="1"/>
</dbReference>
<evidence type="ECO:0000259" key="1">
    <source>
        <dbReference type="Pfam" id="PF13175"/>
    </source>
</evidence>
<feature type="domain" description="Endonuclease GajA/Old nuclease/RecF-like AAA" evidence="1">
    <location>
        <begin position="65"/>
        <end position="658"/>
    </location>
</feature>
<accession>D1PFC8</accession>
<dbReference type="InterPro" id="IPR041685">
    <property type="entry name" value="AAA_GajA/Old/RecF-like"/>
</dbReference>
<dbReference type="EMBL" id="ACBX02000035">
    <property type="protein sequence ID" value="EFB34501.1"/>
    <property type="molecule type" value="Genomic_DNA"/>
</dbReference>
<dbReference type="Gene3D" id="3.40.50.300">
    <property type="entry name" value="P-loop containing nucleotide triphosphate hydrolases"/>
    <property type="match status" value="1"/>
</dbReference>
<gene>
    <name evidence="2" type="ORF">PREVCOP_05935</name>
</gene>